<name>A0ACC0ATP7_CATRO</name>
<proteinExistence type="predicted"/>
<accession>A0ACC0ATP7</accession>
<protein>
    <submittedName>
        <fullName evidence="1">Uncharacterized protein</fullName>
    </submittedName>
</protein>
<organism evidence="1 2">
    <name type="scientific">Catharanthus roseus</name>
    <name type="common">Madagascar periwinkle</name>
    <name type="synonym">Vinca rosea</name>
    <dbReference type="NCBI Taxonomy" id="4058"/>
    <lineage>
        <taxon>Eukaryota</taxon>
        <taxon>Viridiplantae</taxon>
        <taxon>Streptophyta</taxon>
        <taxon>Embryophyta</taxon>
        <taxon>Tracheophyta</taxon>
        <taxon>Spermatophyta</taxon>
        <taxon>Magnoliopsida</taxon>
        <taxon>eudicotyledons</taxon>
        <taxon>Gunneridae</taxon>
        <taxon>Pentapetalae</taxon>
        <taxon>asterids</taxon>
        <taxon>lamiids</taxon>
        <taxon>Gentianales</taxon>
        <taxon>Apocynaceae</taxon>
        <taxon>Rauvolfioideae</taxon>
        <taxon>Vinceae</taxon>
        <taxon>Catharanthinae</taxon>
        <taxon>Catharanthus</taxon>
    </lineage>
</organism>
<dbReference type="EMBL" id="CM044705">
    <property type="protein sequence ID" value="KAI5663318.1"/>
    <property type="molecule type" value="Genomic_DNA"/>
</dbReference>
<dbReference type="Proteomes" id="UP001060085">
    <property type="component" value="Linkage Group LG05"/>
</dbReference>
<comment type="caution">
    <text evidence="1">The sequence shown here is derived from an EMBL/GenBank/DDBJ whole genome shotgun (WGS) entry which is preliminary data.</text>
</comment>
<keyword evidence="2" id="KW-1185">Reference proteome</keyword>
<sequence length="113" mass="12934">MATPKDAAFTSRCDFVELKEYFSSYSKSGGDGAHDEPVMDSTGSLNPILIRGVPKGFLQNVYIRSTFYMWLVVVMREVARNLVLYFWKAHPGYLLDEQAAQVFQSRKPQFHHP</sequence>
<evidence type="ECO:0000313" key="1">
    <source>
        <dbReference type="EMBL" id="KAI5663318.1"/>
    </source>
</evidence>
<evidence type="ECO:0000313" key="2">
    <source>
        <dbReference type="Proteomes" id="UP001060085"/>
    </source>
</evidence>
<gene>
    <name evidence="1" type="ORF">M9H77_22641</name>
</gene>
<reference evidence="2" key="1">
    <citation type="journal article" date="2023" name="Nat. Plants">
        <title>Single-cell RNA sequencing provides a high-resolution roadmap for understanding the multicellular compartmentation of specialized metabolism.</title>
        <authorList>
            <person name="Sun S."/>
            <person name="Shen X."/>
            <person name="Li Y."/>
            <person name="Li Y."/>
            <person name="Wang S."/>
            <person name="Li R."/>
            <person name="Zhang H."/>
            <person name="Shen G."/>
            <person name="Guo B."/>
            <person name="Wei J."/>
            <person name="Xu J."/>
            <person name="St-Pierre B."/>
            <person name="Chen S."/>
            <person name="Sun C."/>
        </authorList>
    </citation>
    <scope>NUCLEOTIDE SEQUENCE [LARGE SCALE GENOMIC DNA]</scope>
</reference>